<gene>
    <name evidence="2" type="ORF">PENSTE_c021G03027</name>
</gene>
<protein>
    <recommendedName>
        <fullName evidence="1">DUF4246 domain-containing protein</fullName>
    </recommendedName>
</protein>
<dbReference type="PANTHER" id="PTHR33119">
    <property type="entry name" value="IFI3P"/>
    <property type="match status" value="1"/>
</dbReference>
<sequence length="604" mass="70010">MPRQRPGQLPGVHLPLDFEPGISDRLGSGLYPTLLDFHHIRYGYSCWRVTYQIIPKATTEYHGTSTNVNFLIKVCESTIHSTIRNFCIYHDLRQTPETIDWITEELRWRACRYRKTGQVNVFDGVVKSDTAISPELRQELSDTTKPLVQTYQAAGKKNNYQILVDPMSFPLLFGFTKVLMDGEIPLDECLLSGGLGSRISLHYADESSLDPHRRRRTSPYIDSPVKGHYNNYDLLHQCVPFDVKFTKQGCRIDSYINGLHPRAHAGTYEAIEKIISRAIPLWNESLSQTKGTWKRLVPEKVEFDPPMPEWGNERYIYSQWVEGRRIVLPEPHPFVERPRPPVTNVNLRSQFAKKGIQFLARIESVHLVPGGSRAGDNWHVEGALNEHICATAVLCYDMENISLRKLRFRQRFKYETPFWLKSFFPDAPAWVKEANWKAANNCLLGDSSPVFAEFNEYSVTQELGKVPLSEGRLVVFPSNLQSRSTLFSTKDSTRPGSCKILSLFLVDPHLRIISTAKVPPQRKDWWIEREWLINFILSCHLPQELVNMVLKELDWIEDYPMNWHFERITRMKMIRTRKKIAGLCSREVEEPDRIHLDYLCMAEF</sequence>
<dbReference type="AlphaFoldDB" id="A0A1V6STH5"/>
<dbReference type="InterPro" id="IPR049192">
    <property type="entry name" value="DUF4246_C"/>
</dbReference>
<evidence type="ECO:0000313" key="2">
    <source>
        <dbReference type="EMBL" id="OQE17321.1"/>
    </source>
</evidence>
<comment type="caution">
    <text evidence="2">The sequence shown here is derived from an EMBL/GenBank/DDBJ whole genome shotgun (WGS) entry which is preliminary data.</text>
</comment>
<dbReference type="InterPro" id="IPR025340">
    <property type="entry name" value="DUF4246"/>
</dbReference>
<proteinExistence type="predicted"/>
<dbReference type="STRING" id="303698.A0A1V6STH5"/>
<dbReference type="Pfam" id="PF14033">
    <property type="entry name" value="DUF4246"/>
    <property type="match status" value="1"/>
</dbReference>
<dbReference type="PANTHER" id="PTHR33119:SF1">
    <property type="entry name" value="FE2OG DIOXYGENASE DOMAIN-CONTAINING PROTEIN"/>
    <property type="match status" value="1"/>
</dbReference>
<name>A0A1V6STH5_9EURO</name>
<accession>A0A1V6STH5</accession>
<evidence type="ECO:0000313" key="3">
    <source>
        <dbReference type="Proteomes" id="UP000191285"/>
    </source>
</evidence>
<dbReference type="Proteomes" id="UP000191285">
    <property type="component" value="Unassembled WGS sequence"/>
</dbReference>
<feature type="domain" description="DUF4246" evidence="1">
    <location>
        <begin position="97"/>
        <end position="528"/>
    </location>
</feature>
<organism evidence="2 3">
    <name type="scientific">Penicillium steckii</name>
    <dbReference type="NCBI Taxonomy" id="303698"/>
    <lineage>
        <taxon>Eukaryota</taxon>
        <taxon>Fungi</taxon>
        <taxon>Dikarya</taxon>
        <taxon>Ascomycota</taxon>
        <taxon>Pezizomycotina</taxon>
        <taxon>Eurotiomycetes</taxon>
        <taxon>Eurotiomycetidae</taxon>
        <taxon>Eurotiales</taxon>
        <taxon>Aspergillaceae</taxon>
        <taxon>Penicillium</taxon>
    </lineage>
</organism>
<evidence type="ECO:0000259" key="1">
    <source>
        <dbReference type="Pfam" id="PF14033"/>
    </source>
</evidence>
<reference evidence="3" key="1">
    <citation type="journal article" date="2017" name="Nat. Microbiol.">
        <title>Global analysis of biosynthetic gene clusters reveals vast potential of secondary metabolite production in Penicillium species.</title>
        <authorList>
            <person name="Nielsen J.C."/>
            <person name="Grijseels S."/>
            <person name="Prigent S."/>
            <person name="Ji B."/>
            <person name="Dainat J."/>
            <person name="Nielsen K.F."/>
            <person name="Frisvad J.C."/>
            <person name="Workman M."/>
            <person name="Nielsen J."/>
        </authorList>
    </citation>
    <scope>NUCLEOTIDE SEQUENCE [LARGE SCALE GENOMIC DNA]</scope>
    <source>
        <strain evidence="3">IBT 24891</strain>
    </source>
</reference>
<keyword evidence="3" id="KW-1185">Reference proteome</keyword>
<dbReference type="EMBL" id="MLKD01000021">
    <property type="protein sequence ID" value="OQE17321.1"/>
    <property type="molecule type" value="Genomic_DNA"/>
</dbReference>
<dbReference type="OrthoDB" id="4510369at2759"/>